<dbReference type="SUPFAM" id="SSF48264">
    <property type="entry name" value="Cytochrome P450"/>
    <property type="match status" value="1"/>
</dbReference>
<organism evidence="8 9">
    <name type="scientific">Nocardia vulneris</name>
    <dbReference type="NCBI Taxonomy" id="1141657"/>
    <lineage>
        <taxon>Bacteria</taxon>
        <taxon>Bacillati</taxon>
        <taxon>Actinomycetota</taxon>
        <taxon>Actinomycetes</taxon>
        <taxon>Mycobacteriales</taxon>
        <taxon>Nocardiaceae</taxon>
        <taxon>Nocardia</taxon>
    </lineage>
</organism>
<dbReference type="PRINTS" id="PR00385">
    <property type="entry name" value="P450"/>
</dbReference>
<protein>
    <submittedName>
        <fullName evidence="8">Cytochrome P450</fullName>
    </submittedName>
</protein>
<dbReference type="InterPro" id="IPR017972">
    <property type="entry name" value="Cyt_P450_CS"/>
</dbReference>
<reference evidence="8 9" key="1">
    <citation type="journal article" date="2014" name="Int. J. Syst. Evol. Microbiol.">
        <title>Nocardia vulneris sp. nov., isolated from wounds of human patients in North America.</title>
        <authorList>
            <person name="Lasker B.A."/>
            <person name="Bell M."/>
            <person name="Klenk H.P."/>
            <person name="Sproer C."/>
            <person name="Schumann C."/>
            <person name="Schumann P."/>
            <person name="Brown J.M."/>
        </authorList>
    </citation>
    <scope>NUCLEOTIDE SEQUENCE [LARGE SCALE GENOMIC DNA]</scope>
    <source>
        <strain evidence="8 9">W9851</strain>
    </source>
</reference>
<keyword evidence="2 7" id="KW-0349">Heme</keyword>
<evidence type="ECO:0000256" key="3">
    <source>
        <dbReference type="ARBA" id="ARBA00022723"/>
    </source>
</evidence>
<evidence type="ECO:0000256" key="7">
    <source>
        <dbReference type="RuleBase" id="RU000461"/>
    </source>
</evidence>
<dbReference type="PANTHER" id="PTHR46696:SF1">
    <property type="entry name" value="CYTOCHROME P450 YJIB-RELATED"/>
    <property type="match status" value="1"/>
</dbReference>
<evidence type="ECO:0000313" key="9">
    <source>
        <dbReference type="Proteomes" id="UP000031364"/>
    </source>
</evidence>
<dbReference type="PANTHER" id="PTHR46696">
    <property type="entry name" value="P450, PUTATIVE (EUROFUNG)-RELATED"/>
    <property type="match status" value="1"/>
</dbReference>
<dbReference type="Gene3D" id="1.10.630.10">
    <property type="entry name" value="Cytochrome P450"/>
    <property type="match status" value="1"/>
</dbReference>
<dbReference type="InterPro" id="IPR036396">
    <property type="entry name" value="Cyt_P450_sf"/>
</dbReference>
<name>A0ABR4ZJH8_9NOCA</name>
<keyword evidence="5 7" id="KW-0408">Iron</keyword>
<comment type="caution">
    <text evidence="8">The sequence shown here is derived from an EMBL/GenBank/DDBJ whole genome shotgun (WGS) entry which is preliminary data.</text>
</comment>
<keyword evidence="3 7" id="KW-0479">Metal-binding</keyword>
<evidence type="ECO:0000256" key="1">
    <source>
        <dbReference type="ARBA" id="ARBA00010617"/>
    </source>
</evidence>
<gene>
    <name evidence="8" type="ORF">FG87_07555</name>
</gene>
<evidence type="ECO:0000256" key="6">
    <source>
        <dbReference type="ARBA" id="ARBA00023033"/>
    </source>
</evidence>
<accession>A0ABR4ZJH8</accession>
<evidence type="ECO:0000256" key="4">
    <source>
        <dbReference type="ARBA" id="ARBA00023002"/>
    </source>
</evidence>
<dbReference type="PRINTS" id="PR00359">
    <property type="entry name" value="BP450"/>
</dbReference>
<keyword evidence="4 7" id="KW-0560">Oxidoreductase</keyword>
<keyword evidence="9" id="KW-1185">Reference proteome</keyword>
<dbReference type="EMBL" id="JNFP01000007">
    <property type="protein sequence ID" value="KIA65470.1"/>
    <property type="molecule type" value="Genomic_DNA"/>
</dbReference>
<dbReference type="Proteomes" id="UP000031364">
    <property type="component" value="Unassembled WGS sequence"/>
</dbReference>
<evidence type="ECO:0000256" key="2">
    <source>
        <dbReference type="ARBA" id="ARBA00022617"/>
    </source>
</evidence>
<keyword evidence="6 7" id="KW-0503">Monooxygenase</keyword>
<comment type="similarity">
    <text evidence="1 7">Belongs to the cytochrome P450 family.</text>
</comment>
<sequence>MNAADPAFPMRRPNPFDLPAEYRALREECPVGRATLRDGRPVRLVTRYADVRAVLTDPGLSADRCAPGFPFLTAESEYLRRIKVFVGMDGAEHGAHRRMFTPEFSARKVAALRPYIQRCVDERLDRLLDAGPPADLVRTIALPVPALAIGRILGVPEADTASFEELTVRVITHGGAAPFEALVDYVKHLVRGKHGSTADDLISRVLREHVAPGHLELRALTIVLILILLAGYETTANTISVGLLALLRHPDQLAALRADPAAMPGAIAELLRYTSVAELATCRAATRDIEVAGTTIPAGTGVIPLAAAANRDPTVFPNPEALDIHRDAQRHLAFGYGAHACMGAALAQLELDIVFSTVLARLPELRLAGELPDTAVKYDAVLFGLHELPVTW</sequence>
<dbReference type="InterPro" id="IPR001128">
    <property type="entry name" value="Cyt_P450"/>
</dbReference>
<evidence type="ECO:0000256" key="5">
    <source>
        <dbReference type="ARBA" id="ARBA00023004"/>
    </source>
</evidence>
<proteinExistence type="inferred from homology"/>
<dbReference type="InterPro" id="IPR002397">
    <property type="entry name" value="Cyt_P450_B"/>
</dbReference>
<evidence type="ECO:0000313" key="8">
    <source>
        <dbReference type="EMBL" id="KIA65470.1"/>
    </source>
</evidence>
<dbReference type="RefSeq" id="WP_043666510.1">
    <property type="nucleotide sequence ID" value="NZ_BDCI01000017.1"/>
</dbReference>
<dbReference type="PROSITE" id="PS00086">
    <property type="entry name" value="CYTOCHROME_P450"/>
    <property type="match status" value="1"/>
</dbReference>
<dbReference type="Pfam" id="PF00067">
    <property type="entry name" value="p450"/>
    <property type="match status" value="2"/>
</dbReference>
<dbReference type="CDD" id="cd11030">
    <property type="entry name" value="CYP105-like"/>
    <property type="match status" value="1"/>
</dbReference>